<gene>
    <name evidence="1" type="ORF">ACFPM8_10385</name>
</gene>
<proteinExistence type="predicted"/>
<keyword evidence="2" id="KW-1185">Reference proteome</keyword>
<accession>A0ABW0M8H1</accession>
<reference evidence="2" key="1">
    <citation type="journal article" date="2019" name="Int. J. Syst. Evol. Microbiol.">
        <title>The Global Catalogue of Microorganisms (GCM) 10K type strain sequencing project: providing services to taxonomists for standard genome sequencing and annotation.</title>
        <authorList>
            <consortium name="The Broad Institute Genomics Platform"/>
            <consortium name="The Broad Institute Genome Sequencing Center for Infectious Disease"/>
            <person name="Wu L."/>
            <person name="Ma J."/>
        </authorList>
    </citation>
    <scope>NUCLEOTIDE SEQUENCE [LARGE SCALE GENOMIC DNA]</scope>
    <source>
        <strain evidence="2">JCM 17066</strain>
    </source>
</reference>
<dbReference type="RefSeq" id="WP_378997470.1">
    <property type="nucleotide sequence ID" value="NZ_JBHSMT010000014.1"/>
</dbReference>
<protein>
    <submittedName>
        <fullName evidence="1">Uncharacterized protein</fullName>
    </submittedName>
</protein>
<sequence length="93" mass="10579">MTINAYLRPLILGKNWFFGYLHQTFTAMEIPFQSRTSEESSVLVHKVIPKICGELLMQDRRQALHVFDAGLKKPFKSVALSMIPALVHSLAHI</sequence>
<name>A0ABW0M8H1_9BURK</name>
<evidence type="ECO:0000313" key="1">
    <source>
        <dbReference type="EMBL" id="MFC5474365.1"/>
    </source>
</evidence>
<organism evidence="1 2">
    <name type="scientific">Paraherbaspirillum soli</name>
    <dbReference type="NCBI Taxonomy" id="631222"/>
    <lineage>
        <taxon>Bacteria</taxon>
        <taxon>Pseudomonadati</taxon>
        <taxon>Pseudomonadota</taxon>
        <taxon>Betaproteobacteria</taxon>
        <taxon>Burkholderiales</taxon>
        <taxon>Oxalobacteraceae</taxon>
        <taxon>Paraherbaspirillum</taxon>
    </lineage>
</organism>
<dbReference type="EMBL" id="JBHSMT010000014">
    <property type="protein sequence ID" value="MFC5474365.1"/>
    <property type="molecule type" value="Genomic_DNA"/>
</dbReference>
<dbReference type="Proteomes" id="UP001596045">
    <property type="component" value="Unassembled WGS sequence"/>
</dbReference>
<evidence type="ECO:0000313" key="2">
    <source>
        <dbReference type="Proteomes" id="UP001596045"/>
    </source>
</evidence>
<comment type="caution">
    <text evidence="1">The sequence shown here is derived from an EMBL/GenBank/DDBJ whole genome shotgun (WGS) entry which is preliminary data.</text>
</comment>